<comment type="caution">
    <text evidence="17">The sequence shown here is derived from an EMBL/GenBank/DDBJ whole genome shotgun (WGS) entry which is preliminary data.</text>
</comment>
<keyword evidence="5" id="KW-0808">Transferase</keyword>
<evidence type="ECO:0000256" key="5">
    <source>
        <dbReference type="ARBA" id="ARBA00022679"/>
    </source>
</evidence>
<dbReference type="EC" id="2.3.2.27" evidence="4"/>
<evidence type="ECO:0000256" key="11">
    <source>
        <dbReference type="ARBA" id="ARBA00022989"/>
    </source>
</evidence>
<evidence type="ECO:0000313" key="18">
    <source>
        <dbReference type="Proteomes" id="UP000823749"/>
    </source>
</evidence>
<dbReference type="AlphaFoldDB" id="A0AAV6JKQ5"/>
<dbReference type="PROSITE" id="PS50089">
    <property type="entry name" value="ZF_RING_2"/>
    <property type="match status" value="1"/>
</dbReference>
<dbReference type="InterPro" id="IPR053238">
    <property type="entry name" value="RING-H2_zinc_finger"/>
</dbReference>
<dbReference type="Pfam" id="PF13639">
    <property type="entry name" value="zf-RING_2"/>
    <property type="match status" value="1"/>
</dbReference>
<evidence type="ECO:0000256" key="9">
    <source>
        <dbReference type="ARBA" id="ARBA00022786"/>
    </source>
</evidence>
<dbReference type="FunFam" id="3.30.40.10:FF:000187">
    <property type="entry name" value="E3 ubiquitin-protein ligase ATL6"/>
    <property type="match status" value="1"/>
</dbReference>
<dbReference type="GO" id="GO:0008270">
    <property type="term" value="F:zinc ion binding"/>
    <property type="evidence" value="ECO:0007669"/>
    <property type="project" value="UniProtKB-KW"/>
</dbReference>
<evidence type="ECO:0000256" key="8">
    <source>
        <dbReference type="ARBA" id="ARBA00022771"/>
    </source>
</evidence>
<evidence type="ECO:0000256" key="6">
    <source>
        <dbReference type="ARBA" id="ARBA00022692"/>
    </source>
</evidence>
<dbReference type="PANTHER" id="PTHR14155:SF263">
    <property type="entry name" value="E3 UBIQUITIN-PROTEIN LIGASE ATL6"/>
    <property type="match status" value="1"/>
</dbReference>
<keyword evidence="18" id="KW-1185">Reference proteome</keyword>
<evidence type="ECO:0000256" key="14">
    <source>
        <dbReference type="PROSITE-ProRule" id="PRU00175"/>
    </source>
</evidence>
<comment type="similarity">
    <text evidence="13">Belongs to the RING-type zinc finger family. ATL subfamily.</text>
</comment>
<feature type="transmembrane region" description="Helical" evidence="15">
    <location>
        <begin position="38"/>
        <end position="61"/>
    </location>
</feature>
<keyword evidence="11 15" id="KW-1133">Transmembrane helix</keyword>
<dbReference type="SUPFAM" id="SSF57850">
    <property type="entry name" value="RING/U-box"/>
    <property type="match status" value="1"/>
</dbReference>
<dbReference type="GO" id="GO:0061630">
    <property type="term" value="F:ubiquitin protein ligase activity"/>
    <property type="evidence" value="ECO:0007669"/>
    <property type="project" value="UniProtKB-EC"/>
</dbReference>
<feature type="domain" description="RING-type" evidence="16">
    <location>
        <begin position="103"/>
        <end position="145"/>
    </location>
</feature>
<name>A0AAV6JKQ5_9ERIC</name>
<comment type="subcellular location">
    <subcellularLocation>
        <location evidence="2">Membrane</location>
        <topology evidence="2">Single-pass membrane protein</topology>
    </subcellularLocation>
</comment>
<organism evidence="17 18">
    <name type="scientific">Rhododendron griersonianum</name>
    <dbReference type="NCBI Taxonomy" id="479676"/>
    <lineage>
        <taxon>Eukaryota</taxon>
        <taxon>Viridiplantae</taxon>
        <taxon>Streptophyta</taxon>
        <taxon>Embryophyta</taxon>
        <taxon>Tracheophyta</taxon>
        <taxon>Spermatophyta</taxon>
        <taxon>Magnoliopsida</taxon>
        <taxon>eudicotyledons</taxon>
        <taxon>Gunneridae</taxon>
        <taxon>Pentapetalae</taxon>
        <taxon>asterids</taxon>
        <taxon>Ericales</taxon>
        <taxon>Ericaceae</taxon>
        <taxon>Ericoideae</taxon>
        <taxon>Rhodoreae</taxon>
        <taxon>Rhododendron</taxon>
    </lineage>
</organism>
<accession>A0AAV6JKQ5</accession>
<evidence type="ECO:0000256" key="4">
    <source>
        <dbReference type="ARBA" id="ARBA00012483"/>
    </source>
</evidence>
<reference evidence="17" key="1">
    <citation type="submission" date="2020-08" db="EMBL/GenBank/DDBJ databases">
        <title>Plant Genome Project.</title>
        <authorList>
            <person name="Zhang R.-G."/>
        </authorList>
    </citation>
    <scope>NUCLEOTIDE SEQUENCE</scope>
    <source>
        <strain evidence="17">WSP0</strain>
        <tissue evidence="17">Leaf</tissue>
    </source>
</reference>
<dbReference type="CDD" id="cd16461">
    <property type="entry name" value="RING-H2_EL5-like"/>
    <property type="match status" value="1"/>
</dbReference>
<keyword evidence="6 15" id="KW-0812">Transmembrane</keyword>
<evidence type="ECO:0000256" key="3">
    <source>
        <dbReference type="ARBA" id="ARBA00004906"/>
    </source>
</evidence>
<evidence type="ECO:0000259" key="16">
    <source>
        <dbReference type="PROSITE" id="PS50089"/>
    </source>
</evidence>
<evidence type="ECO:0000256" key="13">
    <source>
        <dbReference type="ARBA" id="ARBA00024209"/>
    </source>
</evidence>
<keyword evidence="12 15" id="KW-0472">Membrane</keyword>
<evidence type="ECO:0000256" key="10">
    <source>
        <dbReference type="ARBA" id="ARBA00022833"/>
    </source>
</evidence>
<gene>
    <name evidence="17" type="ORF">RHGRI_021593</name>
</gene>
<evidence type="ECO:0000256" key="2">
    <source>
        <dbReference type="ARBA" id="ARBA00004167"/>
    </source>
</evidence>
<dbReference type="InterPro" id="IPR013083">
    <property type="entry name" value="Znf_RING/FYVE/PHD"/>
</dbReference>
<sequence>MALHPSYAAAQADSPYAVAQAYSPMRFSYDKIKLNPPLAIIIEYSLIGTFIIIMGCVSVLLTQHCIRRHRRLAYTGLDPSIIDALPTFVYSEIKKDGMISLECAVCLNEFENAETLRLLPKCCHVFHPDCIEAWLSAHFTCPVCRSNLAPKPDAVEPEPADSVGVNDSILDVF</sequence>
<dbReference type="GO" id="GO:0016020">
    <property type="term" value="C:membrane"/>
    <property type="evidence" value="ECO:0007669"/>
    <property type="project" value="UniProtKB-SubCell"/>
</dbReference>
<evidence type="ECO:0000256" key="7">
    <source>
        <dbReference type="ARBA" id="ARBA00022723"/>
    </source>
</evidence>
<dbReference type="SMART" id="SM00184">
    <property type="entry name" value="RING"/>
    <property type="match status" value="1"/>
</dbReference>
<evidence type="ECO:0000313" key="17">
    <source>
        <dbReference type="EMBL" id="KAG5541806.1"/>
    </source>
</evidence>
<keyword evidence="7" id="KW-0479">Metal-binding</keyword>
<dbReference type="Gene3D" id="3.30.40.10">
    <property type="entry name" value="Zinc/RING finger domain, C3HC4 (zinc finger)"/>
    <property type="match status" value="1"/>
</dbReference>
<dbReference type="EMBL" id="JACTNZ010000007">
    <property type="protein sequence ID" value="KAG5541806.1"/>
    <property type="molecule type" value="Genomic_DNA"/>
</dbReference>
<comment type="catalytic activity">
    <reaction evidence="1">
        <text>S-ubiquitinyl-[E2 ubiquitin-conjugating enzyme]-L-cysteine + [acceptor protein]-L-lysine = [E2 ubiquitin-conjugating enzyme]-L-cysteine + N(6)-ubiquitinyl-[acceptor protein]-L-lysine.</text>
        <dbReference type="EC" id="2.3.2.27"/>
    </reaction>
</comment>
<evidence type="ECO:0000256" key="12">
    <source>
        <dbReference type="ARBA" id="ARBA00023136"/>
    </source>
</evidence>
<evidence type="ECO:0000256" key="15">
    <source>
        <dbReference type="SAM" id="Phobius"/>
    </source>
</evidence>
<dbReference type="PANTHER" id="PTHR14155">
    <property type="entry name" value="RING FINGER DOMAIN-CONTAINING"/>
    <property type="match status" value="1"/>
</dbReference>
<evidence type="ECO:0000256" key="1">
    <source>
        <dbReference type="ARBA" id="ARBA00000900"/>
    </source>
</evidence>
<proteinExistence type="inferred from homology"/>
<protein>
    <recommendedName>
        <fullName evidence="4">RING-type E3 ubiquitin transferase</fullName>
        <ecNumber evidence="4">2.3.2.27</ecNumber>
    </recommendedName>
</protein>
<comment type="pathway">
    <text evidence="3">Protein modification; protein ubiquitination.</text>
</comment>
<dbReference type="InterPro" id="IPR001841">
    <property type="entry name" value="Znf_RING"/>
</dbReference>
<keyword evidence="8 14" id="KW-0863">Zinc-finger</keyword>
<keyword evidence="9" id="KW-0833">Ubl conjugation pathway</keyword>
<dbReference type="Proteomes" id="UP000823749">
    <property type="component" value="Chromosome 7"/>
</dbReference>
<keyword evidence="10" id="KW-0862">Zinc</keyword>